<feature type="domain" description="K Homology" evidence="4">
    <location>
        <begin position="118"/>
        <end position="147"/>
    </location>
</feature>
<dbReference type="InterPro" id="IPR004088">
    <property type="entry name" value="KH_dom_type_1"/>
</dbReference>
<gene>
    <name evidence="5" type="ORF">LEA_06376</name>
</gene>
<dbReference type="InterPro" id="IPR012162">
    <property type="entry name" value="PNPase"/>
</dbReference>
<dbReference type="Gene3D" id="3.30.1370.10">
    <property type="entry name" value="K Homology domain, type 1"/>
    <property type="match status" value="1"/>
</dbReference>
<evidence type="ECO:0000313" key="5">
    <source>
        <dbReference type="EMBL" id="EKC73148.1"/>
    </source>
</evidence>
<proteinExistence type="predicted"/>
<evidence type="ECO:0000259" key="4">
    <source>
        <dbReference type="Pfam" id="PF00013"/>
    </source>
</evidence>
<protein>
    <submittedName>
        <fullName evidence="5">Polynucleotide phosphorylase</fullName>
    </submittedName>
</protein>
<sequence length="169" mass="19020">MWKHSSTYGCWCSNKKPVAGISTGLVTSKENPDEYVMLTDIQGIEDFFGDMDFKVGGTKDGITAIQVDIKNDGLTYDIIKEAFERTKVARDYILDEIMKPQIAEPRAELSKYAPRIITTTINVDKIKDVIGPGGKMINKIIDATGVKSRHRRRWKSLHLTDDAENGRKL</sequence>
<dbReference type="GO" id="GO:0000175">
    <property type="term" value="F:3'-5'-RNA exonuclease activity"/>
    <property type="evidence" value="ECO:0007669"/>
    <property type="project" value="TreeGrafter"/>
</dbReference>
<keyword evidence="1" id="KW-0808">Transferase</keyword>
<dbReference type="SUPFAM" id="SSF55666">
    <property type="entry name" value="Ribonuclease PH domain 2-like"/>
    <property type="match status" value="1"/>
</dbReference>
<keyword evidence="3" id="KW-0694">RNA-binding</keyword>
<dbReference type="SUPFAM" id="SSF54791">
    <property type="entry name" value="Eukaryotic type KH-domain (KH-domain type I)"/>
    <property type="match status" value="1"/>
</dbReference>
<dbReference type="EMBL" id="AJWY01004171">
    <property type="protein sequence ID" value="EKC73148.1"/>
    <property type="molecule type" value="Genomic_DNA"/>
</dbReference>
<dbReference type="Gene3D" id="3.30.230.70">
    <property type="entry name" value="GHMP Kinase, N-terminal domain"/>
    <property type="match status" value="1"/>
</dbReference>
<dbReference type="GO" id="GO:0006402">
    <property type="term" value="P:mRNA catabolic process"/>
    <property type="evidence" value="ECO:0007669"/>
    <property type="project" value="InterPro"/>
</dbReference>
<reference evidence="5" key="1">
    <citation type="journal article" date="2013" name="Environ. Microbiol.">
        <title>Microbiota from the distal guts of lean and obese adolescents exhibit partial functional redundancy besides clear differences in community structure.</title>
        <authorList>
            <person name="Ferrer M."/>
            <person name="Ruiz A."/>
            <person name="Lanza F."/>
            <person name="Haange S.B."/>
            <person name="Oberbach A."/>
            <person name="Till H."/>
            <person name="Bargiela R."/>
            <person name="Campoy C."/>
            <person name="Segura M.T."/>
            <person name="Richter M."/>
            <person name="von Bergen M."/>
            <person name="Seifert J."/>
            <person name="Suarez A."/>
        </authorList>
    </citation>
    <scope>NUCLEOTIDE SEQUENCE</scope>
</reference>
<organism evidence="5">
    <name type="scientific">human gut metagenome</name>
    <dbReference type="NCBI Taxonomy" id="408170"/>
    <lineage>
        <taxon>unclassified sequences</taxon>
        <taxon>metagenomes</taxon>
        <taxon>organismal metagenomes</taxon>
    </lineage>
</organism>
<evidence type="ECO:0000256" key="3">
    <source>
        <dbReference type="ARBA" id="ARBA00022884"/>
    </source>
</evidence>
<dbReference type="PANTHER" id="PTHR11252">
    <property type="entry name" value="POLYRIBONUCLEOTIDE NUCLEOTIDYLTRANSFERASE"/>
    <property type="match status" value="1"/>
</dbReference>
<dbReference type="CDD" id="cd02393">
    <property type="entry name" value="KH-I_PNPase"/>
    <property type="match status" value="1"/>
</dbReference>
<dbReference type="FunFam" id="3.30.1370.10:FF:000001">
    <property type="entry name" value="Polyribonucleotide nucleotidyltransferase"/>
    <property type="match status" value="1"/>
</dbReference>
<dbReference type="InterPro" id="IPR027408">
    <property type="entry name" value="PNPase/RNase_PH_dom_sf"/>
</dbReference>
<evidence type="ECO:0000256" key="2">
    <source>
        <dbReference type="ARBA" id="ARBA00022695"/>
    </source>
</evidence>
<dbReference type="InterPro" id="IPR036612">
    <property type="entry name" value="KH_dom_type_1_sf"/>
</dbReference>
<dbReference type="GO" id="GO:0004654">
    <property type="term" value="F:polyribonucleotide nucleotidyltransferase activity"/>
    <property type="evidence" value="ECO:0007669"/>
    <property type="project" value="InterPro"/>
</dbReference>
<dbReference type="PANTHER" id="PTHR11252:SF0">
    <property type="entry name" value="POLYRIBONUCLEOTIDE NUCLEOTIDYLTRANSFERASE 1, MITOCHONDRIAL"/>
    <property type="match status" value="1"/>
</dbReference>
<dbReference type="GO" id="GO:0005829">
    <property type="term" value="C:cytosol"/>
    <property type="evidence" value="ECO:0007669"/>
    <property type="project" value="TreeGrafter"/>
</dbReference>
<comment type="caution">
    <text evidence="5">The sequence shown here is derived from an EMBL/GenBank/DDBJ whole genome shotgun (WGS) entry which is preliminary data.</text>
</comment>
<name>K1TTM0_9ZZZZ</name>
<dbReference type="AlphaFoldDB" id="K1TTM0"/>
<accession>K1TTM0</accession>
<dbReference type="Pfam" id="PF00013">
    <property type="entry name" value="KH_1"/>
    <property type="match status" value="1"/>
</dbReference>
<evidence type="ECO:0000256" key="1">
    <source>
        <dbReference type="ARBA" id="ARBA00022679"/>
    </source>
</evidence>
<dbReference type="InterPro" id="IPR036345">
    <property type="entry name" value="ExoRNase_PH_dom2_sf"/>
</dbReference>
<dbReference type="GO" id="GO:0003723">
    <property type="term" value="F:RNA binding"/>
    <property type="evidence" value="ECO:0007669"/>
    <property type="project" value="UniProtKB-KW"/>
</dbReference>
<keyword evidence="2" id="KW-0548">Nucleotidyltransferase</keyword>